<dbReference type="OrthoDB" id="9781333at2"/>
<sequence length="482" mass="51755">MKQLATIGAVVAMLLIAALVMGKEEKVSVEPDPVPVTKVATPVDLPTVPTTNADLNGTLSLKARLSNGYVMAGQSKEIYATFDTSAIDYKGAKRPALNVALVVDRSGSMSGEKFDQVKEAALRMVDKLEEGDRIALVSYGTDVSVDFPSAEINETNRIRLRSAIQRMAEGGGTNLSGGFQSGYSEVSRWKNPDFVNRVILMSDGHANVGMTSGSALTRLTRTSLENEISVTTVGVGLDYNEDLMTEMANTGAGNYYFIDDAKRIVSIFEEELKGLASTVARDAALLITLAPGVESAGVFGLNFKEEGGKVIVPLAEFRSAETKSLLMKLRVSELLPQGTSPVLDVALSYQDVIHDKPVSGLLELKVATTTDAAKAAEVVDPSVVARVQQIEIANSMQEAMELYGSGKAEEAKDRIERTQRSVRVTRKKVALPNDAQYEKADQDLEALKATIDNVPASSAEGRTTIKKAKARGNSINRSVDLF</sequence>
<protein>
    <submittedName>
        <fullName evidence="2">VWA domain-containing protein</fullName>
    </submittedName>
</protein>
<dbReference type="InterPro" id="IPR002035">
    <property type="entry name" value="VWF_A"/>
</dbReference>
<organism evidence="2 3">
    <name type="scientific">Microvenator marinus</name>
    <dbReference type="NCBI Taxonomy" id="2600177"/>
    <lineage>
        <taxon>Bacteria</taxon>
        <taxon>Deltaproteobacteria</taxon>
        <taxon>Bradymonadales</taxon>
        <taxon>Microvenatoraceae</taxon>
        <taxon>Microvenator</taxon>
    </lineage>
</organism>
<name>A0A5B8XLG4_9DELT</name>
<dbReference type="EMBL" id="CP042467">
    <property type="protein sequence ID" value="QED25961.1"/>
    <property type="molecule type" value="Genomic_DNA"/>
</dbReference>
<dbReference type="PROSITE" id="PS50234">
    <property type="entry name" value="VWFA"/>
    <property type="match status" value="1"/>
</dbReference>
<dbReference type="AlphaFoldDB" id="A0A5B8XLG4"/>
<dbReference type="InterPro" id="IPR051266">
    <property type="entry name" value="CLCR"/>
</dbReference>
<keyword evidence="3" id="KW-1185">Reference proteome</keyword>
<evidence type="ECO:0000313" key="3">
    <source>
        <dbReference type="Proteomes" id="UP000321595"/>
    </source>
</evidence>
<dbReference type="SMART" id="SM00327">
    <property type="entry name" value="VWA"/>
    <property type="match status" value="1"/>
</dbReference>
<feature type="domain" description="VWFA" evidence="1">
    <location>
        <begin position="98"/>
        <end position="272"/>
    </location>
</feature>
<dbReference type="KEGG" id="bbae:FRD01_01525"/>
<dbReference type="RefSeq" id="WP_146956987.1">
    <property type="nucleotide sequence ID" value="NZ_CP042467.1"/>
</dbReference>
<proteinExistence type="predicted"/>
<dbReference type="Gene3D" id="3.40.50.410">
    <property type="entry name" value="von Willebrand factor, type A domain"/>
    <property type="match status" value="1"/>
</dbReference>
<evidence type="ECO:0000259" key="1">
    <source>
        <dbReference type="PROSITE" id="PS50234"/>
    </source>
</evidence>
<gene>
    <name evidence="2" type="ORF">FRD01_01525</name>
</gene>
<dbReference type="SUPFAM" id="SSF53300">
    <property type="entry name" value="vWA-like"/>
    <property type="match status" value="1"/>
</dbReference>
<dbReference type="InterPro" id="IPR036465">
    <property type="entry name" value="vWFA_dom_sf"/>
</dbReference>
<dbReference type="PANTHER" id="PTHR10579:SF43">
    <property type="entry name" value="ZINC FINGER (C3HC4-TYPE RING FINGER) FAMILY PROTEIN"/>
    <property type="match status" value="1"/>
</dbReference>
<reference evidence="2 3" key="1">
    <citation type="submission" date="2019-08" db="EMBL/GenBank/DDBJ databases">
        <authorList>
            <person name="Liang Q."/>
        </authorList>
    </citation>
    <scope>NUCLEOTIDE SEQUENCE [LARGE SCALE GENOMIC DNA]</scope>
    <source>
        <strain evidence="2 3">V1718</strain>
    </source>
</reference>
<evidence type="ECO:0000313" key="2">
    <source>
        <dbReference type="EMBL" id="QED25961.1"/>
    </source>
</evidence>
<dbReference type="Proteomes" id="UP000321595">
    <property type="component" value="Chromosome"/>
</dbReference>
<accession>A0A5B8XLG4</accession>
<dbReference type="PANTHER" id="PTHR10579">
    <property type="entry name" value="CALCIUM-ACTIVATED CHLORIDE CHANNEL REGULATOR"/>
    <property type="match status" value="1"/>
</dbReference>
<dbReference type="Pfam" id="PF00092">
    <property type="entry name" value="VWA"/>
    <property type="match status" value="1"/>
</dbReference>